<name>Q9LXW0_ARATH</name>
<reference evidence="2" key="3">
    <citation type="submission" date="2000-04" db="EMBL/GenBank/DDBJ databases">
        <authorList>
            <person name="EU Arabidopsis sequencing project"/>
        </authorList>
    </citation>
    <scope>NUCLEOTIDE SEQUENCE</scope>
</reference>
<feature type="compositionally biased region" description="Polar residues" evidence="1">
    <location>
        <begin position="247"/>
        <end position="262"/>
    </location>
</feature>
<evidence type="ECO:0000256" key="1">
    <source>
        <dbReference type="SAM" id="MobiDB-lite"/>
    </source>
</evidence>
<accession>Q9LXW0</accession>
<reference evidence="2" key="2">
    <citation type="submission" date="2000-04" db="EMBL/GenBank/DDBJ databases">
        <authorList>
            <person name="Jordan N."/>
            <person name="Bangert S."/>
            <person name="Wiedelmann R."/>
            <person name="Voss H."/>
            <person name="Unseld M."/>
            <person name="Mewes H.W."/>
            <person name="Rudd S."/>
            <person name="Lemcke K."/>
            <person name="Mayer K.F.X."/>
            <person name="Quetier F."/>
            <person name="Salanoubat M."/>
        </authorList>
    </citation>
    <scope>NUCLEOTIDE SEQUENCE</scope>
</reference>
<organism evidence="2">
    <name type="scientific">Arabidopsis thaliana</name>
    <name type="common">Mouse-ear cress</name>
    <dbReference type="NCBI Taxonomy" id="3702"/>
    <lineage>
        <taxon>Eukaryota</taxon>
        <taxon>Viridiplantae</taxon>
        <taxon>Streptophyta</taxon>
        <taxon>Embryophyta</taxon>
        <taxon>Tracheophyta</taxon>
        <taxon>Spermatophyta</taxon>
        <taxon>Magnoliopsida</taxon>
        <taxon>eudicotyledons</taxon>
        <taxon>Gunneridae</taxon>
        <taxon>Pentapetalae</taxon>
        <taxon>rosids</taxon>
        <taxon>malvids</taxon>
        <taxon>Brassicales</taxon>
        <taxon>Brassicaceae</taxon>
        <taxon>Camelineae</taxon>
        <taxon>Arabidopsis</taxon>
    </lineage>
</organism>
<proteinExistence type="predicted"/>
<dbReference type="PIR" id="T48954">
    <property type="entry name" value="T48954"/>
</dbReference>
<reference key="1">
    <citation type="journal article" date="2000" name="Nature">
        <title>Sequence and analysis of chromosome 3 of the plant Arabidopsis thaliana.</title>
        <authorList>
            <consortium name="European Union Chromosome 3 Arabidopsis Sequencing Consortium"/>
            <consortium name="Institute for Genomic Research"/>
            <consortium name="Kazusa DNA Research Institute"/>
            <person name="Salanoubat M."/>
            <person name="Lemcke K."/>
            <person name="Rieger M."/>
            <person name="Ansorge W."/>
            <person name="Unseld M."/>
            <person name="Fartmann B."/>
            <person name="Valle G."/>
            <person name="Blocker H."/>
            <person name="Perez-Alonso M."/>
            <person name="Obermaier B."/>
            <person name="Delseny M."/>
            <person name="Boutry M."/>
            <person name="Grivell L.A."/>
            <person name="Mache R."/>
            <person name="Puigdomenech P."/>
            <person name="De Simone V."/>
            <person name="Choisne N."/>
            <person name="Artiguenave F."/>
            <person name="Robert C."/>
            <person name="Brottier P."/>
            <person name="Wincker P."/>
            <person name="Cattolico L."/>
            <person name="Weissenbach J."/>
            <person name="Saurin W."/>
            <person name="Quetier F."/>
            <person name="Schafer M."/>
            <person name="Muller-Auer S."/>
            <person name="Gabel C."/>
            <person name="Fuchs M."/>
            <person name="Benes V."/>
            <person name="Wurmbach E."/>
            <person name="Drzonek H."/>
            <person name="Erfle H."/>
            <person name="Jordan N."/>
            <person name="Bangert S."/>
            <person name="Wiedelmann R."/>
            <person name="Kranz H."/>
            <person name="Voss H."/>
            <person name="Holland R."/>
            <person name="Brandt P."/>
            <person name="Nyakatura G."/>
            <person name="Vezzi A."/>
            <person name="D'Angelo M."/>
            <person name="Pallavicini A."/>
            <person name="Toppo S."/>
            <person name="Simionati B."/>
            <person name="Conrad A."/>
            <person name="Hornischer K."/>
            <person name="Kauer G."/>
            <person name="Lohnert T.H."/>
            <person name="Nordsiek G."/>
            <person name="Reichelt J."/>
            <person name="Scharfe M."/>
            <person name="Schon O."/>
            <person name="Bargues M."/>
            <person name="Terol J."/>
            <person name="Climent J."/>
            <person name="Navarro P."/>
            <person name="Collado C."/>
            <person name="Perez-Perez A."/>
            <person name="Ottenwalder B."/>
            <person name="Duchemin D."/>
            <person name="Cooke R."/>
            <person name="Laudie M."/>
            <person name="Berger-Llauro C."/>
            <person name="Purnelle B."/>
            <person name="Masuy D."/>
            <person name="de Haan M."/>
            <person name="Maarse A.C."/>
            <person name="Alcaraz J.P."/>
            <person name="Cottet A."/>
            <person name="Casacuberta E."/>
            <person name="Monfort A."/>
            <person name="Argiriou A."/>
            <person name="flores M."/>
            <person name="Liguori R."/>
            <person name="Vitale D."/>
            <person name="Mannhaupt G."/>
            <person name="Haase D."/>
            <person name="Schoof H."/>
            <person name="Rudd S."/>
            <person name="Zaccaria P."/>
            <person name="Mewes H.W."/>
            <person name="Mayer K.F."/>
            <person name="Kaul S."/>
            <person name="Town C.D."/>
            <person name="Koo H.L."/>
            <person name="Tallon L.J."/>
            <person name="Jenkins J."/>
            <person name="Rooney T."/>
            <person name="Rizzo M."/>
            <person name="Walts A."/>
            <person name="Utterback T."/>
            <person name="Fujii C.Y."/>
            <person name="Shea T.P."/>
            <person name="Creasy T.H."/>
            <person name="Haas B."/>
            <person name="Maiti R."/>
            <person name="Wu D."/>
            <person name="Peterson J."/>
            <person name="Van Aken S."/>
            <person name="Pai G."/>
            <person name="Militscher J."/>
            <person name="Sellers P."/>
            <person name="Gill J.E."/>
            <person name="Feldblyum T.V."/>
            <person name="Preuss D."/>
            <person name="Lin X."/>
            <person name="Nierman W.C."/>
            <person name="Salzberg S.L."/>
            <person name="White O."/>
            <person name="Venter J.C."/>
            <person name="Fraser C.M."/>
            <person name="Kaneko T."/>
            <person name="Nakamura Y."/>
            <person name="Sato S."/>
            <person name="Kato T."/>
            <person name="Asamizu E."/>
            <person name="Sasamoto S."/>
            <person name="Kimura T."/>
            <person name="Idesawa K."/>
            <person name="Kawashima K."/>
            <person name="Kishida Y."/>
            <person name="Kiyokawa C."/>
            <person name="Kohara M."/>
            <person name="Matsumoto M."/>
            <person name="Matsuno A."/>
            <person name="Muraki A."/>
            <person name="Nakayama S."/>
            <person name="Nakazaki N."/>
            <person name="Shinpo S."/>
            <person name="Takeuchi C."/>
            <person name="Wada T."/>
            <person name="Watanabe A."/>
            <person name="Yamada M."/>
            <person name="Yasuda M."/>
            <person name="Tabata S."/>
        </authorList>
    </citation>
    <scope>NUCLEOTIDE SEQUENCE [LARGE SCALE GENOMIC DNA]</scope>
    <source>
        <strain>cv. Columbia</strain>
    </source>
</reference>
<evidence type="ECO:0000313" key="2">
    <source>
        <dbReference type="EMBL" id="CAB88128.1"/>
    </source>
</evidence>
<dbReference type="AlphaFoldDB" id="Q9LXW0"/>
<feature type="region of interest" description="Disordered" evidence="1">
    <location>
        <begin position="200"/>
        <end position="262"/>
    </location>
</feature>
<dbReference type="EMBL" id="AL163975">
    <property type="protein sequence ID" value="CAB88128.1"/>
    <property type="molecule type" value="Genomic_DNA"/>
</dbReference>
<gene>
    <name evidence="2" type="primary">T15B3_140</name>
</gene>
<protein>
    <submittedName>
        <fullName evidence="2">Uncharacterized protein T15B3_140</fullName>
    </submittedName>
</protein>
<sequence>MISDSSDEDEDPILMRDLRIKRAMDDKLVVRTYSYNEKEYAADLNILRCYDDALSDDVMREEPHTWSLSFYRLGSCLEDVDNNATKSFNSTIIKARAKALVPMLETIRRQEMTRIVKRNKKSLKHQGRFLKYVMKIVASEKIVVDKCTVYCCTHGIFEVGNYWMDSTNRLVIAPPPPPLPSRRKGSKRKREKFARIKAGHKALGCKNFPKEKVPRKRKAKNAGIYEDKKEIKTKKKKKSEKEKKTQGQETISITQPSAATQE</sequence>